<organism evidence="1 2">
    <name type="scientific">Planobispora rosea</name>
    <dbReference type="NCBI Taxonomy" id="35762"/>
    <lineage>
        <taxon>Bacteria</taxon>
        <taxon>Bacillati</taxon>
        <taxon>Actinomycetota</taxon>
        <taxon>Actinomycetes</taxon>
        <taxon>Streptosporangiales</taxon>
        <taxon>Streptosporangiaceae</taxon>
        <taxon>Planobispora</taxon>
    </lineage>
</organism>
<comment type="caution">
    <text evidence="1">The sequence shown here is derived from an EMBL/GenBank/DDBJ whole genome shotgun (WGS) entry which is preliminary data.</text>
</comment>
<dbReference type="AlphaFoldDB" id="A0A8J3SGD5"/>
<evidence type="ECO:0008006" key="3">
    <source>
        <dbReference type="Google" id="ProtNLM"/>
    </source>
</evidence>
<evidence type="ECO:0000313" key="1">
    <source>
        <dbReference type="EMBL" id="GIH89203.1"/>
    </source>
</evidence>
<name>A0A8J3SGD5_PLARO</name>
<proteinExistence type="predicted"/>
<evidence type="ECO:0000313" key="2">
    <source>
        <dbReference type="Proteomes" id="UP000655044"/>
    </source>
</evidence>
<protein>
    <recommendedName>
        <fullName evidence="3">Transposase DDE domain-containing protein</fullName>
    </recommendedName>
</protein>
<sequence length="66" mass="7714">MAHRRSRGSRGGRPYAFDSEIDKRRNVLERAIAHLKQYRALVSRYAKRAVIYRCQILPVAALDWLS</sequence>
<accession>A0A8J3SGD5</accession>
<gene>
    <name evidence="1" type="ORF">Pro02_76110</name>
</gene>
<dbReference type="Proteomes" id="UP000655044">
    <property type="component" value="Unassembled WGS sequence"/>
</dbReference>
<keyword evidence="2" id="KW-1185">Reference proteome</keyword>
<dbReference type="EMBL" id="BOOI01000115">
    <property type="protein sequence ID" value="GIH89203.1"/>
    <property type="molecule type" value="Genomic_DNA"/>
</dbReference>
<reference evidence="1" key="1">
    <citation type="submission" date="2021-01" db="EMBL/GenBank/DDBJ databases">
        <title>Whole genome shotgun sequence of Planobispora rosea NBRC 15558.</title>
        <authorList>
            <person name="Komaki H."/>
            <person name="Tamura T."/>
        </authorList>
    </citation>
    <scope>NUCLEOTIDE SEQUENCE</scope>
    <source>
        <strain evidence="1">NBRC 15558</strain>
    </source>
</reference>